<dbReference type="PROSITE" id="PS50088">
    <property type="entry name" value="ANK_REPEAT"/>
    <property type="match status" value="1"/>
</dbReference>
<evidence type="ECO:0000259" key="3">
    <source>
        <dbReference type="Pfam" id="PF13962"/>
    </source>
</evidence>
<protein>
    <recommendedName>
        <fullName evidence="3">PGG domain-containing protein</fullName>
    </recommendedName>
</protein>
<dbReference type="GO" id="GO:0016020">
    <property type="term" value="C:membrane"/>
    <property type="evidence" value="ECO:0007669"/>
    <property type="project" value="TreeGrafter"/>
</dbReference>
<dbReference type="EMBL" id="JACGCM010002380">
    <property type="protein sequence ID" value="KAF6140386.1"/>
    <property type="molecule type" value="Genomic_DNA"/>
</dbReference>
<organism evidence="4 5">
    <name type="scientific">Kingdonia uniflora</name>
    <dbReference type="NCBI Taxonomy" id="39325"/>
    <lineage>
        <taxon>Eukaryota</taxon>
        <taxon>Viridiplantae</taxon>
        <taxon>Streptophyta</taxon>
        <taxon>Embryophyta</taxon>
        <taxon>Tracheophyta</taxon>
        <taxon>Spermatophyta</taxon>
        <taxon>Magnoliopsida</taxon>
        <taxon>Ranunculales</taxon>
        <taxon>Circaeasteraceae</taxon>
        <taxon>Kingdonia</taxon>
    </lineage>
</organism>
<dbReference type="AlphaFoldDB" id="A0A7J7LCJ4"/>
<feature type="transmembrane region" description="Helical" evidence="2">
    <location>
        <begin position="616"/>
        <end position="636"/>
    </location>
</feature>
<comment type="caution">
    <text evidence="4">The sequence shown here is derived from an EMBL/GenBank/DDBJ whole genome shotgun (WGS) entry which is preliminary data.</text>
</comment>
<dbReference type="Pfam" id="PF12796">
    <property type="entry name" value="Ank_2"/>
    <property type="match status" value="1"/>
</dbReference>
<keyword evidence="2" id="KW-0812">Transmembrane</keyword>
<evidence type="ECO:0000313" key="5">
    <source>
        <dbReference type="Proteomes" id="UP000541444"/>
    </source>
</evidence>
<dbReference type="SUPFAM" id="SSF81665">
    <property type="entry name" value="Calcium ATPase, transmembrane domain M"/>
    <property type="match status" value="1"/>
</dbReference>
<dbReference type="Pfam" id="PF00023">
    <property type="entry name" value="Ank"/>
    <property type="match status" value="1"/>
</dbReference>
<evidence type="ECO:0000313" key="4">
    <source>
        <dbReference type="EMBL" id="KAF6140386.1"/>
    </source>
</evidence>
<dbReference type="InterPro" id="IPR023298">
    <property type="entry name" value="ATPase_P-typ_TM_dom_sf"/>
</dbReference>
<proteinExistence type="predicted"/>
<gene>
    <name evidence="4" type="ORF">GIB67_013155</name>
</gene>
<feature type="repeat" description="ANK" evidence="1">
    <location>
        <begin position="55"/>
        <end position="78"/>
    </location>
</feature>
<dbReference type="InterPro" id="IPR026961">
    <property type="entry name" value="PGG_dom"/>
</dbReference>
<feature type="transmembrane region" description="Helical" evidence="2">
    <location>
        <begin position="533"/>
        <end position="551"/>
    </location>
</feature>
<evidence type="ECO:0000256" key="1">
    <source>
        <dbReference type="PROSITE-ProRule" id="PRU00023"/>
    </source>
</evidence>
<dbReference type="PROSITE" id="PS50297">
    <property type="entry name" value="ANK_REP_REGION"/>
    <property type="match status" value="1"/>
</dbReference>
<dbReference type="InterPro" id="IPR002110">
    <property type="entry name" value="Ankyrin_rpt"/>
</dbReference>
<dbReference type="OrthoDB" id="1921232at2759"/>
<keyword evidence="2" id="KW-0472">Membrane</keyword>
<feature type="transmembrane region" description="Helical" evidence="2">
    <location>
        <begin position="571"/>
        <end position="595"/>
    </location>
</feature>
<dbReference type="Pfam" id="PF13962">
    <property type="entry name" value="PGG"/>
    <property type="match status" value="1"/>
</dbReference>
<reference evidence="4 5" key="1">
    <citation type="journal article" date="2020" name="IScience">
        <title>Genome Sequencing of the Endangered Kingdonia uniflora (Circaeasteraceae, Ranunculales) Reveals Potential Mechanisms of Evolutionary Specialization.</title>
        <authorList>
            <person name="Sun Y."/>
            <person name="Deng T."/>
            <person name="Zhang A."/>
            <person name="Moore M.J."/>
            <person name="Landis J.B."/>
            <person name="Lin N."/>
            <person name="Zhang H."/>
            <person name="Zhang X."/>
            <person name="Huang J."/>
            <person name="Zhang X."/>
            <person name="Sun H."/>
            <person name="Wang H."/>
        </authorList>
    </citation>
    <scope>NUCLEOTIDE SEQUENCE [LARGE SCALE GENOMIC DNA]</scope>
    <source>
        <strain evidence="4">TB1705</strain>
        <tissue evidence="4">Leaf</tissue>
    </source>
</reference>
<keyword evidence="2" id="KW-1133">Transmembrane helix</keyword>
<name>A0A7J7LCJ4_9MAGN</name>
<sequence>MSHSIQREEIRSDPTDDISFYTPLYKAAFQGEWKILESFYVLYPDTSINVAISGSGKTALHIAAASGQTTFVKKLVRHEKMTPEMLEKTDSGGHTALYYAVAAGHLEAVKAMVKENPKLPQIKNLDKRSPILEAALLGHRELLEYLYVKTADDMPYDGQDLREASPFQGELGVMLLNAIIAADFYDIAIALVKLHPEVATIRVGKGDSALDVLAQRSSSFESGTKLGFWRQCIYSGIHVVHSNRGPLKSNGYLKLEKLPSITEETQGPSHPAMEHDLEDPKPKVLDMTLVSKKTLGDWIQGAFASKIRLVLRRLRLFWDTTILLVLRRIRLFWDTTILLVPCIKNVHNTKLMHQEAVELVNCICEEVANLKNHKKISELVNMPFLVAAECGTVEFILGCLDFFPALMWVHYKSHTILHCCIINRQEKVFELFYHKRINTCQKSLAAYQDEEGNNILHLAAKIAPAEKLKTISGSALQMQREIQWFKAVEKITKPTYRELKNKRQKKPRALFVEQHKQLVTEGEKWMRELSQSCSVVATLIATMVFAAAFTVPGGNLQDKGVPIFLRNRYYIVFAISDALALISSLTSVLIFLSALTSRYAEDDFLVSLPRKLINGLATLFFSIATMAIAFMSTYFIMFSSHYAGIAILVALVICVPAILFVGSQFPLFVEVFSSTYGCGVLHGLS</sequence>
<dbReference type="SMART" id="SM00248">
    <property type="entry name" value="ANK"/>
    <property type="match status" value="5"/>
</dbReference>
<dbReference type="PANTHER" id="PTHR24177:SF292">
    <property type="entry name" value="ANKYRIN REPEAT FAMILY PROTEIN-RELATED"/>
    <property type="match status" value="1"/>
</dbReference>
<dbReference type="Proteomes" id="UP000541444">
    <property type="component" value="Unassembled WGS sequence"/>
</dbReference>
<dbReference type="PANTHER" id="PTHR24177">
    <property type="entry name" value="CASKIN"/>
    <property type="match status" value="1"/>
</dbReference>
<dbReference type="InterPro" id="IPR036770">
    <property type="entry name" value="Ankyrin_rpt-contain_sf"/>
</dbReference>
<keyword evidence="1" id="KW-0040">ANK repeat</keyword>
<dbReference type="SUPFAM" id="SSF48403">
    <property type="entry name" value="Ankyrin repeat"/>
    <property type="match status" value="1"/>
</dbReference>
<keyword evidence="5" id="KW-1185">Reference proteome</keyword>
<feature type="transmembrane region" description="Helical" evidence="2">
    <location>
        <begin position="642"/>
        <end position="662"/>
    </location>
</feature>
<evidence type="ECO:0000256" key="2">
    <source>
        <dbReference type="SAM" id="Phobius"/>
    </source>
</evidence>
<feature type="domain" description="PGG" evidence="3">
    <location>
        <begin position="523"/>
        <end position="636"/>
    </location>
</feature>
<accession>A0A7J7LCJ4</accession>
<dbReference type="Gene3D" id="1.25.40.20">
    <property type="entry name" value="Ankyrin repeat-containing domain"/>
    <property type="match status" value="2"/>
</dbReference>